<dbReference type="EMBL" id="QKWP01001974">
    <property type="protein sequence ID" value="RIB05488.1"/>
    <property type="molecule type" value="Genomic_DNA"/>
</dbReference>
<keyword evidence="2" id="KW-1185">Reference proteome</keyword>
<evidence type="ECO:0000313" key="2">
    <source>
        <dbReference type="Proteomes" id="UP000266673"/>
    </source>
</evidence>
<dbReference type="OrthoDB" id="2355984at2759"/>
<organism evidence="1 2">
    <name type="scientific">Gigaspora rosea</name>
    <dbReference type="NCBI Taxonomy" id="44941"/>
    <lineage>
        <taxon>Eukaryota</taxon>
        <taxon>Fungi</taxon>
        <taxon>Fungi incertae sedis</taxon>
        <taxon>Mucoromycota</taxon>
        <taxon>Glomeromycotina</taxon>
        <taxon>Glomeromycetes</taxon>
        <taxon>Diversisporales</taxon>
        <taxon>Gigasporaceae</taxon>
        <taxon>Gigaspora</taxon>
    </lineage>
</organism>
<reference evidence="1 2" key="1">
    <citation type="submission" date="2018-06" db="EMBL/GenBank/DDBJ databases">
        <title>Comparative genomics reveals the genomic features of Rhizophagus irregularis, R. cerebriforme, R. diaphanum and Gigaspora rosea, and their symbiotic lifestyle signature.</title>
        <authorList>
            <person name="Morin E."/>
            <person name="San Clemente H."/>
            <person name="Chen E.C.H."/>
            <person name="De La Providencia I."/>
            <person name="Hainaut M."/>
            <person name="Kuo A."/>
            <person name="Kohler A."/>
            <person name="Murat C."/>
            <person name="Tang N."/>
            <person name="Roy S."/>
            <person name="Loubradou J."/>
            <person name="Henrissat B."/>
            <person name="Grigoriev I.V."/>
            <person name="Corradi N."/>
            <person name="Roux C."/>
            <person name="Martin F.M."/>
        </authorList>
    </citation>
    <scope>NUCLEOTIDE SEQUENCE [LARGE SCALE GENOMIC DNA]</scope>
    <source>
        <strain evidence="1 2">DAOM 194757</strain>
    </source>
</reference>
<name>A0A397U8T4_9GLOM</name>
<dbReference type="AlphaFoldDB" id="A0A397U8T4"/>
<proteinExistence type="predicted"/>
<accession>A0A397U8T4</accession>
<protein>
    <submittedName>
        <fullName evidence="1">Uncharacterized protein</fullName>
    </submittedName>
</protein>
<sequence length="231" mass="26956">MRDETESIRLWWVTNWQEGKQIIESLPFKPNISTKLWKSIAFGSYVNLQEFSYKNLLITMKEAEDDPVLQSTEGGSISIKKRPRHTAFSDISEWLLAFKSYMDAVLVIYENREQELNGYRDHINELCLRQSFHAVMAYDKNCRVTAVTNHNSTLLDRDTEVEGRNFDVTTVKRQRLNTHRSSKLDTEWPDMSNGALGETVRKSTTHLTADQEERVHRNNELPMQFTVPSKR</sequence>
<dbReference type="Proteomes" id="UP000266673">
    <property type="component" value="Unassembled WGS sequence"/>
</dbReference>
<gene>
    <name evidence="1" type="ORF">C2G38_2253785</name>
</gene>
<evidence type="ECO:0000313" key="1">
    <source>
        <dbReference type="EMBL" id="RIB05488.1"/>
    </source>
</evidence>
<comment type="caution">
    <text evidence="1">The sequence shown here is derived from an EMBL/GenBank/DDBJ whole genome shotgun (WGS) entry which is preliminary data.</text>
</comment>